<proteinExistence type="predicted"/>
<feature type="region of interest" description="Disordered" evidence="1">
    <location>
        <begin position="194"/>
        <end position="226"/>
    </location>
</feature>
<feature type="region of interest" description="Disordered" evidence="1">
    <location>
        <begin position="88"/>
        <end position="110"/>
    </location>
</feature>
<reference evidence="2" key="1">
    <citation type="journal article" date="2023" name="DNA Res.">
        <title>Chromosome-level genome assembly of Phrynocephalus forsythii using third-generation DNA sequencing and Hi-C analysis.</title>
        <authorList>
            <person name="Qi Y."/>
            <person name="Zhao W."/>
            <person name="Zhao Y."/>
            <person name="Niu C."/>
            <person name="Cao S."/>
            <person name="Zhang Y."/>
        </authorList>
    </citation>
    <scope>NUCLEOTIDE SEQUENCE</scope>
    <source>
        <tissue evidence="2">Muscle</tissue>
    </source>
</reference>
<name>A0A9Q0Y3H2_9SAUR</name>
<keyword evidence="3" id="KW-1185">Reference proteome</keyword>
<organism evidence="2 3">
    <name type="scientific">Phrynocephalus forsythii</name>
    <dbReference type="NCBI Taxonomy" id="171643"/>
    <lineage>
        <taxon>Eukaryota</taxon>
        <taxon>Metazoa</taxon>
        <taxon>Chordata</taxon>
        <taxon>Craniata</taxon>
        <taxon>Vertebrata</taxon>
        <taxon>Euteleostomi</taxon>
        <taxon>Lepidosauria</taxon>
        <taxon>Squamata</taxon>
        <taxon>Bifurcata</taxon>
        <taxon>Unidentata</taxon>
        <taxon>Episquamata</taxon>
        <taxon>Toxicofera</taxon>
        <taxon>Iguania</taxon>
        <taxon>Acrodonta</taxon>
        <taxon>Agamidae</taxon>
        <taxon>Agaminae</taxon>
        <taxon>Phrynocephalus</taxon>
    </lineage>
</organism>
<evidence type="ECO:0000313" key="2">
    <source>
        <dbReference type="EMBL" id="KAJ7341714.1"/>
    </source>
</evidence>
<comment type="caution">
    <text evidence="2">The sequence shown here is derived from an EMBL/GenBank/DDBJ whole genome shotgun (WGS) entry which is preliminary data.</text>
</comment>
<evidence type="ECO:0000313" key="3">
    <source>
        <dbReference type="Proteomes" id="UP001142489"/>
    </source>
</evidence>
<protein>
    <submittedName>
        <fullName evidence="2">Uncharacterized protein</fullName>
    </submittedName>
</protein>
<sequence>MDEPSSEEKSRMNKKEVKKIAKELKNVDIKRGGTESDKIAGEKERKVTRETAVREKGVIAEGFWMIDRKVSKWEVKEKEGGRYKRVTVDEAIQTDPEKQDRGSQTVEDGQPVVKIEKSSMTPSMLKLPLPTLQYHNPVTRGHHVLNKVSFCLEIQRSTAVSGDFSQHTELKPEKNNGTTPFRLVLLSNPHMLRRTRAKSARSRRDASPLPSLPYRERQPARPPVAPIKSRYLGDALEPHLRRALRFFESVLIEPGWMEASLSNPPPTLRAEERLHRDPNPAHPWRRPIAGAPLLGKKHR</sequence>
<dbReference type="AlphaFoldDB" id="A0A9Q0Y3H2"/>
<gene>
    <name evidence="2" type="ORF">JRQ81_006531</name>
</gene>
<feature type="compositionally biased region" description="Basic and acidic residues" evidence="1">
    <location>
        <begin position="269"/>
        <end position="279"/>
    </location>
</feature>
<evidence type="ECO:0000256" key="1">
    <source>
        <dbReference type="SAM" id="MobiDB-lite"/>
    </source>
</evidence>
<dbReference type="EMBL" id="JAPFRF010000002">
    <property type="protein sequence ID" value="KAJ7341714.1"/>
    <property type="molecule type" value="Genomic_DNA"/>
</dbReference>
<dbReference type="Proteomes" id="UP001142489">
    <property type="component" value="Unassembled WGS sequence"/>
</dbReference>
<feature type="region of interest" description="Disordered" evidence="1">
    <location>
        <begin position="262"/>
        <end position="299"/>
    </location>
</feature>
<accession>A0A9Q0Y3H2</accession>